<organism evidence="1">
    <name type="scientific">marine sediment metagenome</name>
    <dbReference type="NCBI Taxonomy" id="412755"/>
    <lineage>
        <taxon>unclassified sequences</taxon>
        <taxon>metagenomes</taxon>
        <taxon>ecological metagenomes</taxon>
    </lineage>
</organism>
<protein>
    <submittedName>
        <fullName evidence="1">Uncharacterized protein</fullName>
    </submittedName>
</protein>
<reference evidence="1" key="1">
    <citation type="journal article" date="2015" name="Nature">
        <title>Complex archaea that bridge the gap between prokaryotes and eukaryotes.</title>
        <authorList>
            <person name="Spang A."/>
            <person name="Saw J.H."/>
            <person name="Jorgensen S.L."/>
            <person name="Zaremba-Niedzwiedzka K."/>
            <person name="Martijn J."/>
            <person name="Lind A.E."/>
            <person name="van Eijk R."/>
            <person name="Schleper C."/>
            <person name="Guy L."/>
            <person name="Ettema T.J."/>
        </authorList>
    </citation>
    <scope>NUCLEOTIDE SEQUENCE</scope>
</reference>
<name>A0A0F9P9U1_9ZZZZ</name>
<dbReference type="SUPFAM" id="SSF52467">
    <property type="entry name" value="DHS-like NAD/FAD-binding domain"/>
    <property type="match status" value="1"/>
</dbReference>
<comment type="caution">
    <text evidence="1">The sequence shown here is derived from an EMBL/GenBank/DDBJ whole genome shotgun (WGS) entry which is preliminary data.</text>
</comment>
<dbReference type="InterPro" id="IPR029035">
    <property type="entry name" value="DHS-like_NAD/FAD-binding_dom"/>
</dbReference>
<sequence>MKEISLIIGSGFSVPDGMKTVGQINETLTNLDEKDIYIHSDMTLILLNGQEKPDFSVHRRDELFFVRFIKWYIENVEGDFNYERFYDYVTSYQRFQDRKDELEPFFEEFKRDVLKSTSPIDDLYNYISKFSDYFNKLISSLLQSRKYYEDVGLGNYPPYDGFSAFLKALVQDNFVVHNHSLNHDLLFEHLASKHSDLWQHFTDGYTDLGSPYYGNVHLQQSISKTYKVRLKRFTNVYDKPIRLYKLHGSVDTYIANVAHPNVDLTRVKRDWGVGEIQKEVVDESQNYKYTSLYQNTHPDMLSGASSKALWYKQPYYKELQEYFKDNLEKSELLLVIGYGFSDDGINHIIENQFLISGKPMVVIDIAKPNTRFIDDYKTKLIQKSMDKVTLEEWMEIKKNCG</sequence>
<dbReference type="EMBL" id="LAZR01006714">
    <property type="protein sequence ID" value="KKM90132.1"/>
    <property type="molecule type" value="Genomic_DNA"/>
</dbReference>
<dbReference type="AlphaFoldDB" id="A0A0F9P9U1"/>
<gene>
    <name evidence="1" type="ORF">LCGC14_1241670</name>
</gene>
<proteinExistence type="predicted"/>
<evidence type="ECO:0000313" key="1">
    <source>
        <dbReference type="EMBL" id="KKM90132.1"/>
    </source>
</evidence>
<accession>A0A0F9P9U1</accession>